<dbReference type="VEuPathDB" id="FungiDB:BTJ68_12281"/>
<dbReference type="AlphaFoldDB" id="A0A3M7H267"/>
<evidence type="ECO:0000256" key="2">
    <source>
        <dbReference type="ARBA" id="ARBA00022692"/>
    </source>
</evidence>
<evidence type="ECO:0000256" key="1">
    <source>
        <dbReference type="ARBA" id="ARBA00004370"/>
    </source>
</evidence>
<feature type="region of interest" description="Disordered" evidence="5">
    <location>
        <begin position="1"/>
        <end position="24"/>
    </location>
</feature>
<dbReference type="Pfam" id="PF01124">
    <property type="entry name" value="MAPEG"/>
    <property type="match status" value="1"/>
</dbReference>
<protein>
    <submittedName>
        <fullName evidence="6">Uncharacterized protein</fullName>
    </submittedName>
</protein>
<gene>
    <name evidence="6" type="ORF">D0862_04373</name>
</gene>
<accession>A0A3M7H267</accession>
<evidence type="ECO:0000313" key="6">
    <source>
        <dbReference type="EMBL" id="RMZ07125.1"/>
    </source>
</evidence>
<comment type="caution">
    <text evidence="6">The sequence shown here is derived from an EMBL/GenBank/DDBJ whole genome shotgun (WGS) entry which is preliminary data.</text>
</comment>
<comment type="subcellular location">
    <subcellularLocation>
        <location evidence="1">Membrane</location>
    </subcellularLocation>
</comment>
<sequence>MHVGAAPGSGRLLALDRGGRSGTRGTLAGREELSLLTRYKVSSIATGFLEVLHYPSNPALTSLCCCAYPHQRHLSSCPPFGQRIRPSTATVAMPASTLPTTQPLLGPVVGLVSWHFVMEAWMYALRIPAMSKYKVDVSPDKIKDDMANKVPASVHWPAENYNHLMEQPTQFYAIALAMNQMGLRDSTSVKLAWTYVGLRIVHSLVQSTNNKIMVRFQLFAASSLVLLGLTAKGVMEYMY</sequence>
<dbReference type="SUPFAM" id="SSF161084">
    <property type="entry name" value="MAPEG domain-like"/>
    <property type="match status" value="1"/>
</dbReference>
<proteinExistence type="predicted"/>
<dbReference type="InterPro" id="IPR001129">
    <property type="entry name" value="Membr-assoc_MAPEG"/>
</dbReference>
<dbReference type="Proteomes" id="UP000281468">
    <property type="component" value="Unassembled WGS sequence"/>
</dbReference>
<dbReference type="EMBL" id="QWIQ01000105">
    <property type="protein sequence ID" value="RMZ07125.1"/>
    <property type="molecule type" value="Genomic_DNA"/>
</dbReference>
<keyword evidence="2" id="KW-0812">Transmembrane</keyword>
<dbReference type="InterPro" id="IPR023352">
    <property type="entry name" value="MAPEG-like_dom_sf"/>
</dbReference>
<evidence type="ECO:0000256" key="5">
    <source>
        <dbReference type="SAM" id="MobiDB-lite"/>
    </source>
</evidence>
<evidence type="ECO:0000256" key="3">
    <source>
        <dbReference type="ARBA" id="ARBA00022989"/>
    </source>
</evidence>
<name>A0A3M7H267_HORWE</name>
<dbReference type="Gene3D" id="1.20.120.550">
    <property type="entry name" value="Membrane associated eicosanoid/glutathione metabolism-like domain"/>
    <property type="match status" value="1"/>
</dbReference>
<evidence type="ECO:0000313" key="7">
    <source>
        <dbReference type="Proteomes" id="UP000281468"/>
    </source>
</evidence>
<dbReference type="GO" id="GO:0016020">
    <property type="term" value="C:membrane"/>
    <property type="evidence" value="ECO:0007669"/>
    <property type="project" value="UniProtKB-SubCell"/>
</dbReference>
<keyword evidence="3" id="KW-1133">Transmembrane helix</keyword>
<reference evidence="6 7" key="1">
    <citation type="journal article" date="2018" name="BMC Genomics">
        <title>Genomic evidence for intraspecific hybridization in a clonal and extremely halotolerant yeast.</title>
        <authorList>
            <person name="Gostincar C."/>
            <person name="Stajich J.E."/>
            <person name="Zupancic J."/>
            <person name="Zalar P."/>
            <person name="Gunde-Cimerman N."/>
        </authorList>
    </citation>
    <scope>NUCLEOTIDE SEQUENCE [LARGE SCALE GENOMIC DNA]</scope>
    <source>
        <strain evidence="6 7">EXF-171</strain>
    </source>
</reference>
<keyword evidence="4" id="KW-0472">Membrane</keyword>
<organism evidence="6 7">
    <name type="scientific">Hortaea werneckii</name>
    <name type="common">Black yeast</name>
    <name type="synonym">Cladosporium werneckii</name>
    <dbReference type="NCBI Taxonomy" id="91943"/>
    <lineage>
        <taxon>Eukaryota</taxon>
        <taxon>Fungi</taxon>
        <taxon>Dikarya</taxon>
        <taxon>Ascomycota</taxon>
        <taxon>Pezizomycotina</taxon>
        <taxon>Dothideomycetes</taxon>
        <taxon>Dothideomycetidae</taxon>
        <taxon>Mycosphaerellales</taxon>
        <taxon>Teratosphaeriaceae</taxon>
        <taxon>Hortaea</taxon>
    </lineage>
</organism>
<evidence type="ECO:0000256" key="4">
    <source>
        <dbReference type="ARBA" id="ARBA00023136"/>
    </source>
</evidence>